<feature type="region of interest" description="Disordered" evidence="1">
    <location>
        <begin position="1"/>
        <end position="22"/>
    </location>
</feature>
<keyword evidence="3" id="KW-1185">Reference proteome</keyword>
<evidence type="ECO:0000313" key="3">
    <source>
        <dbReference type="Proteomes" id="UP000054498"/>
    </source>
</evidence>
<accession>A0A0D2MLV8</accession>
<sequence length="333" mass="33075">MLSDGRPSSAPDPRQLTGGGGLAAARGAAAAAAAGARSLLQDAQAAPRVHRPASASADDGRGRCAPGRPASSGRLDGADAHAPSSRGGAAGCEALDAAVAQRQQVSGGGSGGKGVQPAPPAAGEGSGGGGHPVSAKKRPGGRGARLLQQAASMPGQRLLCFLPAAAPAAAAAAAATTPLPRGPRDAPTGMNSEIREVLRTIQQMPQTQSAGAPSRKRGSPDASAFITASAAAAHLSPCGGAAALHFSSDRRASFSGGKGAGCGRGGDGSDDKYRVIGGARGCCSGDEEDEEEEEEDEETIERRLAARIASHRSKRLRRLMGAVPAASQPRWLV</sequence>
<evidence type="ECO:0000256" key="1">
    <source>
        <dbReference type="SAM" id="MobiDB-lite"/>
    </source>
</evidence>
<name>A0A0D2MLV8_9CHLO</name>
<feature type="region of interest" description="Disordered" evidence="1">
    <location>
        <begin position="255"/>
        <end position="274"/>
    </location>
</feature>
<protein>
    <submittedName>
        <fullName evidence="2">Uncharacterized protein</fullName>
    </submittedName>
</protein>
<feature type="region of interest" description="Disordered" evidence="1">
    <location>
        <begin position="280"/>
        <end position="299"/>
    </location>
</feature>
<dbReference type="KEGG" id="mng:MNEG_6426"/>
<feature type="region of interest" description="Disordered" evidence="1">
    <location>
        <begin position="36"/>
        <end position="148"/>
    </location>
</feature>
<feature type="compositionally biased region" description="Gly residues" evidence="1">
    <location>
        <begin position="256"/>
        <end position="266"/>
    </location>
</feature>
<dbReference type="AlphaFoldDB" id="A0A0D2MLV8"/>
<dbReference type="EMBL" id="KK101259">
    <property type="protein sequence ID" value="KIZ01537.1"/>
    <property type="molecule type" value="Genomic_DNA"/>
</dbReference>
<reference evidence="2 3" key="1">
    <citation type="journal article" date="2013" name="BMC Genomics">
        <title>Reconstruction of the lipid metabolism for the microalga Monoraphidium neglectum from its genome sequence reveals characteristics suitable for biofuel production.</title>
        <authorList>
            <person name="Bogen C."/>
            <person name="Al-Dilaimi A."/>
            <person name="Albersmeier A."/>
            <person name="Wichmann J."/>
            <person name="Grundmann M."/>
            <person name="Rupp O."/>
            <person name="Lauersen K.J."/>
            <person name="Blifernez-Klassen O."/>
            <person name="Kalinowski J."/>
            <person name="Goesmann A."/>
            <person name="Mussgnug J.H."/>
            <person name="Kruse O."/>
        </authorList>
    </citation>
    <scope>NUCLEOTIDE SEQUENCE [LARGE SCALE GENOMIC DNA]</scope>
    <source>
        <strain evidence="2 3">SAG 48.87</strain>
    </source>
</reference>
<proteinExistence type="predicted"/>
<feature type="compositionally biased region" description="Acidic residues" evidence="1">
    <location>
        <begin position="285"/>
        <end position="299"/>
    </location>
</feature>
<gene>
    <name evidence="2" type="ORF">MNEG_6426</name>
</gene>
<evidence type="ECO:0000313" key="2">
    <source>
        <dbReference type="EMBL" id="KIZ01537.1"/>
    </source>
</evidence>
<dbReference type="Proteomes" id="UP000054498">
    <property type="component" value="Unassembled WGS sequence"/>
</dbReference>
<dbReference type="GeneID" id="25739302"/>
<organism evidence="2 3">
    <name type="scientific">Monoraphidium neglectum</name>
    <dbReference type="NCBI Taxonomy" id="145388"/>
    <lineage>
        <taxon>Eukaryota</taxon>
        <taxon>Viridiplantae</taxon>
        <taxon>Chlorophyta</taxon>
        <taxon>core chlorophytes</taxon>
        <taxon>Chlorophyceae</taxon>
        <taxon>CS clade</taxon>
        <taxon>Sphaeropleales</taxon>
        <taxon>Selenastraceae</taxon>
        <taxon>Monoraphidium</taxon>
    </lineage>
</organism>
<dbReference type="RefSeq" id="XP_013900556.1">
    <property type="nucleotide sequence ID" value="XM_014045102.1"/>
</dbReference>